<dbReference type="Gene3D" id="3.40.50.150">
    <property type="entry name" value="Vaccinia Virus protein VP39"/>
    <property type="match status" value="1"/>
</dbReference>
<dbReference type="InterPro" id="IPR050508">
    <property type="entry name" value="Methyltransf_Superfamily"/>
</dbReference>
<dbReference type="PROSITE" id="PS01184">
    <property type="entry name" value="UBIE_2"/>
    <property type="match status" value="1"/>
</dbReference>
<dbReference type="EMBL" id="FOAD01000002">
    <property type="protein sequence ID" value="SEK91881.1"/>
    <property type="molecule type" value="Genomic_DNA"/>
</dbReference>
<keyword evidence="3" id="KW-0949">S-adenosyl-L-methionine</keyword>
<evidence type="ECO:0000313" key="7">
    <source>
        <dbReference type="Proteomes" id="UP000183894"/>
    </source>
</evidence>
<dbReference type="Pfam" id="PF13649">
    <property type="entry name" value="Methyltransf_25"/>
    <property type="match status" value="1"/>
</dbReference>
<dbReference type="GO" id="GO:0032259">
    <property type="term" value="P:methylation"/>
    <property type="evidence" value="ECO:0007669"/>
    <property type="project" value="UniProtKB-KW"/>
</dbReference>
<dbReference type="Proteomes" id="UP000183894">
    <property type="component" value="Unassembled WGS sequence"/>
</dbReference>
<proteinExistence type="predicted"/>
<evidence type="ECO:0000256" key="3">
    <source>
        <dbReference type="ARBA" id="ARBA00022691"/>
    </source>
</evidence>
<evidence type="ECO:0000256" key="4">
    <source>
        <dbReference type="SAM" id="MobiDB-lite"/>
    </source>
</evidence>
<dbReference type="CDD" id="cd02440">
    <property type="entry name" value="AdoMet_MTases"/>
    <property type="match status" value="1"/>
</dbReference>
<gene>
    <name evidence="6" type="ORF">SAMN04488691_102157</name>
</gene>
<dbReference type="InterPro" id="IPR029063">
    <property type="entry name" value="SAM-dependent_MTases_sf"/>
</dbReference>
<dbReference type="PANTHER" id="PTHR42912">
    <property type="entry name" value="METHYLTRANSFERASE"/>
    <property type="match status" value="1"/>
</dbReference>
<dbReference type="AlphaFoldDB" id="A0A1H7KYK4"/>
<dbReference type="SUPFAM" id="SSF53335">
    <property type="entry name" value="S-adenosyl-L-methionine-dependent methyltransferases"/>
    <property type="match status" value="1"/>
</dbReference>
<organism evidence="6 7">
    <name type="scientific">Haloferax larsenii</name>
    <dbReference type="NCBI Taxonomy" id="302484"/>
    <lineage>
        <taxon>Archaea</taxon>
        <taxon>Methanobacteriati</taxon>
        <taxon>Methanobacteriota</taxon>
        <taxon>Stenosarchaea group</taxon>
        <taxon>Halobacteria</taxon>
        <taxon>Halobacteriales</taxon>
        <taxon>Haloferacaceae</taxon>
        <taxon>Haloferax</taxon>
    </lineage>
</organism>
<keyword evidence="2 6" id="KW-0808">Transferase</keyword>
<evidence type="ECO:0000259" key="5">
    <source>
        <dbReference type="Pfam" id="PF13649"/>
    </source>
</evidence>
<dbReference type="InterPro" id="IPR041698">
    <property type="entry name" value="Methyltransf_25"/>
</dbReference>
<evidence type="ECO:0000256" key="2">
    <source>
        <dbReference type="ARBA" id="ARBA00022679"/>
    </source>
</evidence>
<reference evidence="6 7" key="1">
    <citation type="submission" date="2016-10" db="EMBL/GenBank/DDBJ databases">
        <authorList>
            <person name="de Groot N.N."/>
        </authorList>
    </citation>
    <scope>NUCLEOTIDE SEQUENCE [LARGE SCALE GENOMIC DNA]</scope>
    <source>
        <strain evidence="6 7">CDM_5</strain>
    </source>
</reference>
<name>A0A1H7KYK4_HALLR</name>
<protein>
    <submittedName>
        <fullName evidence="6">Methyltransferase domain-containing protein</fullName>
    </submittedName>
</protein>
<evidence type="ECO:0000256" key="1">
    <source>
        <dbReference type="ARBA" id="ARBA00022603"/>
    </source>
</evidence>
<keyword evidence="1 6" id="KW-0489">Methyltransferase</keyword>
<feature type="region of interest" description="Disordered" evidence="4">
    <location>
        <begin position="183"/>
        <end position="228"/>
    </location>
</feature>
<dbReference type="InterPro" id="IPR023576">
    <property type="entry name" value="UbiE/COQ5_MeTrFase_CS"/>
</dbReference>
<evidence type="ECO:0000313" key="6">
    <source>
        <dbReference type="EMBL" id="SEK91881.1"/>
    </source>
</evidence>
<dbReference type="GO" id="GO:0008168">
    <property type="term" value="F:methyltransferase activity"/>
    <property type="evidence" value="ECO:0007669"/>
    <property type="project" value="UniProtKB-KW"/>
</dbReference>
<sequence length="237" mass="25693">MRVNKDDVRRGYDDLAPVYAEQRTGDGDGTDILAEFLGSLSASPRVLDAGCGQGTPILSRLASEAEPVGLDFSRGQLSRAAENVPNAPVLQGDMTTLPFESNTFDAVVAYWSLIHVPMDDHQTVIDEFARVLRPGGHVLLCEGSDEWAGENPDWLESGVRMEWNIAGADETRTQLQNAGFDVTDTWGAPETLNPDEGDGEDVDAEDADAETEAEDANDEDEGEDSDPWTFFAARLVS</sequence>
<feature type="compositionally biased region" description="Acidic residues" evidence="4">
    <location>
        <begin position="193"/>
        <end position="226"/>
    </location>
</feature>
<feature type="domain" description="Methyltransferase" evidence="5">
    <location>
        <begin position="46"/>
        <end position="136"/>
    </location>
</feature>
<accession>A0A1H7KYK4</accession>